<organism evidence="3 4">
    <name type="scientific">Lacibacter sediminis</name>
    <dbReference type="NCBI Taxonomy" id="2760713"/>
    <lineage>
        <taxon>Bacteria</taxon>
        <taxon>Pseudomonadati</taxon>
        <taxon>Bacteroidota</taxon>
        <taxon>Chitinophagia</taxon>
        <taxon>Chitinophagales</taxon>
        <taxon>Chitinophagaceae</taxon>
        <taxon>Lacibacter</taxon>
    </lineage>
</organism>
<feature type="domain" description="Glycosyl hydrolase-like 10" evidence="2">
    <location>
        <begin position="56"/>
        <end position="328"/>
    </location>
</feature>
<dbReference type="InterPro" id="IPR017853">
    <property type="entry name" value="GH"/>
</dbReference>
<dbReference type="AlphaFoldDB" id="A0A7G5XJD7"/>
<dbReference type="SUPFAM" id="SSF51445">
    <property type="entry name" value="(Trans)glycosidases"/>
    <property type="match status" value="1"/>
</dbReference>
<dbReference type="InterPro" id="IPR052177">
    <property type="entry name" value="Divisome_Glycosyl_Hydrolase"/>
</dbReference>
<name>A0A7G5XJD7_9BACT</name>
<accession>A0A7G5XJD7</accession>
<keyword evidence="4" id="KW-1185">Reference proteome</keyword>
<dbReference type="Proteomes" id="UP000515344">
    <property type="component" value="Chromosome"/>
</dbReference>
<dbReference type="EMBL" id="CP060007">
    <property type="protein sequence ID" value="QNA45590.1"/>
    <property type="molecule type" value="Genomic_DNA"/>
</dbReference>
<gene>
    <name evidence="3" type="ORF">H4075_05150</name>
</gene>
<dbReference type="KEGG" id="lacs:H4075_05150"/>
<dbReference type="Pfam" id="PF02638">
    <property type="entry name" value="GHL10"/>
    <property type="match status" value="1"/>
</dbReference>
<reference evidence="4" key="1">
    <citation type="submission" date="2020-08" db="EMBL/GenBank/DDBJ databases">
        <title>Lacibacter sp. S13-6-6 genome sequencing.</title>
        <authorList>
            <person name="Jin L."/>
        </authorList>
    </citation>
    <scope>NUCLEOTIDE SEQUENCE [LARGE SCALE GENOMIC DNA]</scope>
    <source>
        <strain evidence="4">S13-6-6</strain>
    </source>
</reference>
<evidence type="ECO:0000313" key="4">
    <source>
        <dbReference type="Proteomes" id="UP000515344"/>
    </source>
</evidence>
<dbReference type="InterPro" id="IPR003790">
    <property type="entry name" value="GHL10"/>
</dbReference>
<protein>
    <submittedName>
        <fullName evidence="3">Family 10 glycosylhydrolase</fullName>
    </submittedName>
</protein>
<proteinExistence type="predicted"/>
<evidence type="ECO:0000259" key="2">
    <source>
        <dbReference type="Pfam" id="PF02638"/>
    </source>
</evidence>
<keyword evidence="1" id="KW-0732">Signal</keyword>
<dbReference type="RefSeq" id="WP_182804779.1">
    <property type="nucleotide sequence ID" value="NZ_CP060007.1"/>
</dbReference>
<dbReference type="PANTHER" id="PTHR43405:SF1">
    <property type="entry name" value="GLYCOSYL HYDROLASE DIGH"/>
    <property type="match status" value="1"/>
</dbReference>
<sequence>MLAVLLRLRFPVHVILCVLLLTFVNACSKKGTSGNTPTNPGTPVNPQPPVWDPNALRGVWVTNVASTALDSRDNIKLTVQNCKKAGINNIFIVTYNNGRTIYPSAVMNNLIGKPIMERFAGRDPLKEMIEEAKLEGIKVHAWFEYGFSSSYSANGGDIIAAKPNWAGRDIDGKLLVKNGFDWLNAFDPEVQNFMISLFKEVVTNYEIDGVQGDDRLPALPSTGGYDAYTVNMFKTENGFDPPTNYRDAFWLDWRAKKLNAFMKKLRNEVKAVKPNVMLTMSPSPFPWGRDEYLQDWPTWVDSGWVDAILPQCYRYDIPAYNATIAQQKGYYKNPAVAFYPGVLLKVGNYVTSVSLLNQMIQTNRNNGFKGECFFFYEGIKDQAGWFQQQYPYIK</sequence>
<evidence type="ECO:0000256" key="1">
    <source>
        <dbReference type="ARBA" id="ARBA00022729"/>
    </source>
</evidence>
<dbReference type="PANTHER" id="PTHR43405">
    <property type="entry name" value="GLYCOSYL HYDROLASE DIGH"/>
    <property type="match status" value="1"/>
</dbReference>
<dbReference type="Gene3D" id="3.20.20.80">
    <property type="entry name" value="Glycosidases"/>
    <property type="match status" value="1"/>
</dbReference>
<evidence type="ECO:0000313" key="3">
    <source>
        <dbReference type="EMBL" id="QNA45590.1"/>
    </source>
</evidence>